<keyword evidence="2" id="KW-1185">Reference proteome</keyword>
<dbReference type="EMBL" id="JAJADQ010000012">
    <property type="protein sequence ID" value="MCB2379822.1"/>
    <property type="molecule type" value="Genomic_DNA"/>
</dbReference>
<sequence length="229" mass="26326">MINLLTSPPWRIVQSADQTIPLATYRHLEKQYVESFFATGALRLSSVKRFSTHTDEVRGDNQEHSAMYMSNYRPEEGEGAGHAIVFGIKATEKAFILCTTQTPSNEQTFEGCDYDASFRINDPLRFAIEVGKVLATFRGGLLGPCLYREPPILTLDLGKFNTVDLSPSQLQEKVDQAQRLIADDHEILFLKRKHFENQTEYRMIWFVDNEEEYIDIFCPEAVRFCERLT</sequence>
<evidence type="ECO:0000313" key="1">
    <source>
        <dbReference type="EMBL" id="MCB2379822.1"/>
    </source>
</evidence>
<accession>A0ABS8AIK0</accession>
<organism evidence="1 2">
    <name type="scientific">Hymenobacter nitidus</name>
    <dbReference type="NCBI Taxonomy" id="2880929"/>
    <lineage>
        <taxon>Bacteria</taxon>
        <taxon>Pseudomonadati</taxon>
        <taxon>Bacteroidota</taxon>
        <taxon>Cytophagia</taxon>
        <taxon>Cytophagales</taxon>
        <taxon>Hymenobacteraceae</taxon>
        <taxon>Hymenobacter</taxon>
    </lineage>
</organism>
<dbReference type="Proteomes" id="UP001165297">
    <property type="component" value="Unassembled WGS sequence"/>
</dbReference>
<comment type="caution">
    <text evidence="1">The sequence shown here is derived from an EMBL/GenBank/DDBJ whole genome shotgun (WGS) entry which is preliminary data.</text>
</comment>
<evidence type="ECO:0000313" key="2">
    <source>
        <dbReference type="Proteomes" id="UP001165297"/>
    </source>
</evidence>
<gene>
    <name evidence="1" type="ORF">LGH70_19655</name>
</gene>
<dbReference type="RefSeq" id="WP_226189265.1">
    <property type="nucleotide sequence ID" value="NZ_JAJADQ010000012.1"/>
</dbReference>
<protein>
    <submittedName>
        <fullName evidence="1">Uncharacterized protein</fullName>
    </submittedName>
</protein>
<name>A0ABS8AIK0_9BACT</name>
<reference evidence="1" key="1">
    <citation type="submission" date="2021-10" db="EMBL/GenBank/DDBJ databases">
        <authorList>
            <person name="Dean J.D."/>
            <person name="Kim M.K."/>
            <person name="Newey C.N."/>
            <person name="Stoker T.S."/>
            <person name="Thompson D.W."/>
            <person name="Grose J.H."/>
        </authorList>
    </citation>
    <scope>NUCLEOTIDE SEQUENCE</scope>
    <source>
        <strain evidence="1">BT635</strain>
    </source>
</reference>
<proteinExistence type="predicted"/>